<reference evidence="10 11" key="1">
    <citation type="submission" date="2015-07" db="EMBL/GenBank/DDBJ databases">
        <title>The genome of Dufourea novaeangliae.</title>
        <authorList>
            <person name="Pan H."/>
            <person name="Kapheim K."/>
        </authorList>
    </citation>
    <scope>NUCLEOTIDE SEQUENCE [LARGE SCALE GENOMIC DNA]</scope>
    <source>
        <strain evidence="10">0120121106</strain>
        <tissue evidence="10">Whole body</tissue>
    </source>
</reference>
<keyword evidence="11" id="KW-1185">Reference proteome</keyword>
<dbReference type="InterPro" id="IPR000184">
    <property type="entry name" value="Bac_surfAg_D15"/>
</dbReference>
<feature type="region of interest" description="Disordered" evidence="7">
    <location>
        <begin position="685"/>
        <end position="718"/>
    </location>
</feature>
<keyword evidence="5" id="KW-0812">Transmembrane</keyword>
<evidence type="ECO:0000259" key="9">
    <source>
        <dbReference type="Pfam" id="PF10488"/>
    </source>
</evidence>
<dbReference type="GO" id="GO:0045040">
    <property type="term" value="P:protein insertion into mitochondrial outer membrane"/>
    <property type="evidence" value="ECO:0007669"/>
    <property type="project" value="TreeGrafter"/>
</dbReference>
<organism evidence="10 11">
    <name type="scientific">Dufourea novaeangliae</name>
    <name type="common">Sweat bee</name>
    <dbReference type="NCBI Taxonomy" id="178035"/>
    <lineage>
        <taxon>Eukaryota</taxon>
        <taxon>Metazoa</taxon>
        <taxon>Ecdysozoa</taxon>
        <taxon>Arthropoda</taxon>
        <taxon>Hexapoda</taxon>
        <taxon>Insecta</taxon>
        <taxon>Pterygota</taxon>
        <taxon>Neoptera</taxon>
        <taxon>Endopterygota</taxon>
        <taxon>Hymenoptera</taxon>
        <taxon>Apocrita</taxon>
        <taxon>Aculeata</taxon>
        <taxon>Apoidea</taxon>
        <taxon>Anthophila</taxon>
        <taxon>Halictidae</taxon>
        <taxon>Rophitinae</taxon>
        <taxon>Dufourea</taxon>
    </lineage>
</organism>
<dbReference type="PANTHER" id="PTHR12815">
    <property type="entry name" value="SORTING AND ASSEMBLY MACHINERY SAMM50 PROTEIN FAMILY MEMBER"/>
    <property type="match status" value="1"/>
</dbReference>
<keyword evidence="6" id="KW-0472">Membrane</keyword>
<evidence type="ECO:0000256" key="7">
    <source>
        <dbReference type="SAM" id="MobiDB-lite"/>
    </source>
</evidence>
<feature type="region of interest" description="Disordered" evidence="7">
    <location>
        <begin position="862"/>
        <end position="882"/>
    </location>
</feature>
<evidence type="ECO:0000256" key="4">
    <source>
        <dbReference type="ARBA" id="ARBA00022452"/>
    </source>
</evidence>
<evidence type="ECO:0000256" key="3">
    <source>
        <dbReference type="ARBA" id="ARBA00010913"/>
    </source>
</evidence>
<evidence type="ECO:0000313" key="11">
    <source>
        <dbReference type="Proteomes" id="UP000076502"/>
    </source>
</evidence>
<dbReference type="Gene3D" id="2.40.160.50">
    <property type="entry name" value="membrane protein fhac: a member of the omp85/tpsb transporter family"/>
    <property type="match status" value="1"/>
</dbReference>
<protein>
    <submittedName>
        <fullName evidence="10">Sorting and assembly machinery component 50 like protein</fullName>
    </submittedName>
</protein>
<dbReference type="Pfam" id="PF01103">
    <property type="entry name" value="Omp85"/>
    <property type="match status" value="1"/>
</dbReference>
<comment type="similarity">
    <text evidence="3">Belongs to the SAM50/omp85 family.</text>
</comment>
<gene>
    <name evidence="10" type="ORF">WN55_01342</name>
</gene>
<dbReference type="Proteomes" id="UP000076502">
    <property type="component" value="Unassembled WGS sequence"/>
</dbReference>
<evidence type="ECO:0000259" key="8">
    <source>
        <dbReference type="Pfam" id="PF01103"/>
    </source>
</evidence>
<name>A0A154PEC5_DUFNO</name>
<dbReference type="EMBL" id="KQ434889">
    <property type="protein sequence ID" value="KZC10226.1"/>
    <property type="molecule type" value="Genomic_DNA"/>
</dbReference>
<feature type="domain" description="Bacterial surface antigen (D15)" evidence="8">
    <location>
        <begin position="249"/>
        <end position="386"/>
    </location>
</feature>
<evidence type="ECO:0000313" key="10">
    <source>
        <dbReference type="EMBL" id="KZC10226.1"/>
    </source>
</evidence>
<proteinExistence type="inferred from homology"/>
<dbReference type="InterPro" id="IPR039910">
    <property type="entry name" value="D15-like"/>
</dbReference>
<evidence type="ECO:0000256" key="2">
    <source>
        <dbReference type="ARBA" id="ARBA00010161"/>
    </source>
</evidence>
<dbReference type="InterPro" id="IPR019523">
    <property type="entry name" value="Prot_Pase1_reg-su15A/B_C"/>
</dbReference>
<comment type="similarity">
    <text evidence="2">Belongs to the PPP1R15 family.</text>
</comment>
<sequence length="964" mass="109598">ARVDRIHVDGLKRTKDDIVKAQVTDLFKAKDFQDVIIRAHRVKGKLEAIGCFRNVGVYIDTSEGPHASPEGVEVTFTVHETGRLIGGINTMVGNNEGSVIIGAKTPNLFGRGERLQMEYSHGTKSSTNVNVSAIKPLVDNWLHTVLSASVFNTSTDFPWSGFNERDKGLLLDVALNPDGAGILKHNLQYEATYRKIISAKQASFSVREQSGPSLKSALRFQQKWLGLVETLDLLKMNSSCKLIGRHTNTLQNFQLGLQTGLLRGINDDKKVNIVDRFFLGGPLNLRGFDMRGCGPRKDNNSLGGDAYWALALHLYTPLPFRPGRNGFGDLFRLHGFVNGGNLMCANNLTKNMKIFTDDIRASVGGGIVMKLGDVARIELNLIRPFWYGKGDVLRPVQFASIFETSIMENMYLMKDTMDMESKILNPKRENMLHSVLNAFNHMWERFAKVPVSFLTGINYPLSVTVVNNGLISPEFFKDMTTKRDALGTDSVYIHNASMKESLNIIENIHHDIFGEKKLYVSRILNENAIGKLKYNYNSIGIDNKDTERSDKGKSIVEENFCDLLTTENLNEESIEDSFEHVCLDSTGNIENMHSCEYTNNDRFSSEEQFSDCFDNIAKDKLITDSEPLLCTTSSDIVSVEPNKQTVSDMLTNVWQKVYGSMTDRFSTTNLIDSDITMKRPLSPKQRRKVNTMAKGRGRGRARSQLRRSGVSQTRYRKERTKHDLAADIQMDFENWQDLDVYHTTESKESEDCFSLDEDVVDGLDITETISHATFTFADVEPIVQTPKMCKTYNQGMSKVPARMRCISECGEDRNMFDENCVENRYNLQRKTFRSRLISESSIDSEDSYCIVFETESEIYKSDLEDTDESDLDETSDDEETDNSTCYRVELVPPTQKVKFNLNPTVHIMVQWDYAYRAARKGPWEEMARDRERFKGRINCIERVLNPILTTQHRTHMWQERFANI</sequence>
<dbReference type="STRING" id="178035.A0A154PEC5"/>
<dbReference type="AlphaFoldDB" id="A0A154PEC5"/>
<accession>A0A154PEC5</accession>
<evidence type="ECO:0000256" key="1">
    <source>
        <dbReference type="ARBA" id="ARBA00004374"/>
    </source>
</evidence>
<dbReference type="OrthoDB" id="5976067at2759"/>
<keyword evidence="4" id="KW-1134">Transmembrane beta strand</keyword>
<evidence type="ECO:0000256" key="5">
    <source>
        <dbReference type="ARBA" id="ARBA00022692"/>
    </source>
</evidence>
<comment type="subcellular location">
    <subcellularLocation>
        <location evidence="1">Mitochondrion outer membrane</location>
        <topology evidence="1">Multi-pass membrane protein</topology>
    </subcellularLocation>
</comment>
<feature type="domain" description="Protein phosphatase 1 regulatory subunit 15A/B C-terminal" evidence="9">
    <location>
        <begin position="918"/>
        <end position="957"/>
    </location>
</feature>
<dbReference type="GO" id="GO:0033108">
    <property type="term" value="P:mitochondrial respiratory chain complex assembly"/>
    <property type="evidence" value="ECO:0007669"/>
    <property type="project" value="TreeGrafter"/>
</dbReference>
<evidence type="ECO:0000256" key="6">
    <source>
        <dbReference type="ARBA" id="ARBA00023136"/>
    </source>
</evidence>
<feature type="compositionally biased region" description="Acidic residues" evidence="7">
    <location>
        <begin position="864"/>
        <end position="881"/>
    </location>
</feature>
<feature type="non-terminal residue" evidence="10">
    <location>
        <position position="1"/>
    </location>
</feature>
<feature type="compositionally biased region" description="Basic residues" evidence="7">
    <location>
        <begin position="685"/>
        <end position="705"/>
    </location>
</feature>
<dbReference type="PANTHER" id="PTHR12815:SF18">
    <property type="entry name" value="SORTING AND ASSEMBLY MACHINERY COMPONENT 50 HOMOLOG"/>
    <property type="match status" value="1"/>
</dbReference>
<dbReference type="Pfam" id="PF10488">
    <property type="entry name" value="PP1c_bdg"/>
    <property type="match status" value="1"/>
</dbReference>
<dbReference type="GO" id="GO:0005741">
    <property type="term" value="C:mitochondrial outer membrane"/>
    <property type="evidence" value="ECO:0007669"/>
    <property type="project" value="UniProtKB-SubCell"/>
</dbReference>